<keyword evidence="2 6" id="KW-0032">Aminotransferase</keyword>
<dbReference type="InterPro" id="IPR015424">
    <property type="entry name" value="PyrdxlP-dep_Trfase"/>
</dbReference>
<dbReference type="PANTHER" id="PTHR11986:SF79">
    <property type="entry name" value="ACETYLORNITHINE AMINOTRANSFERASE, MITOCHONDRIAL"/>
    <property type="match status" value="1"/>
</dbReference>
<reference evidence="7 8" key="1">
    <citation type="journal article" date="2019" name="Int. J. Syst. Evol. Microbiol.">
        <title>The Global Catalogue of Microorganisms (GCM) 10K type strain sequencing project: providing services to taxonomists for standard genome sequencing and annotation.</title>
        <authorList>
            <consortium name="The Broad Institute Genomics Platform"/>
            <consortium name="The Broad Institute Genome Sequencing Center for Infectious Disease"/>
            <person name="Wu L."/>
            <person name="Ma J."/>
        </authorList>
    </citation>
    <scope>NUCLEOTIDE SEQUENCE [LARGE SCALE GENOMIC DNA]</scope>
    <source>
        <strain evidence="7 8">JCM 15503</strain>
    </source>
</reference>
<keyword evidence="4 6" id="KW-0808">Transferase</keyword>
<feature type="binding site" evidence="6">
    <location>
        <position position="144"/>
    </location>
    <ligand>
        <name>N(2)-acetyl-L-ornithine</name>
        <dbReference type="ChEBI" id="CHEBI:57805"/>
    </ligand>
</feature>
<keyword evidence="6" id="KW-0963">Cytoplasm</keyword>
<comment type="catalytic activity">
    <reaction evidence="6">
        <text>N(2)-acetyl-L-ornithine + 2-oxoglutarate = N-acetyl-L-glutamate 5-semialdehyde + L-glutamate</text>
        <dbReference type="Rhea" id="RHEA:18049"/>
        <dbReference type="ChEBI" id="CHEBI:16810"/>
        <dbReference type="ChEBI" id="CHEBI:29123"/>
        <dbReference type="ChEBI" id="CHEBI:29985"/>
        <dbReference type="ChEBI" id="CHEBI:57805"/>
        <dbReference type="EC" id="2.6.1.11"/>
    </reaction>
</comment>
<dbReference type="InterPro" id="IPR005814">
    <property type="entry name" value="Aminotrans_3"/>
</dbReference>
<dbReference type="InterPro" id="IPR004636">
    <property type="entry name" value="AcOrn/SuccOrn_fam"/>
</dbReference>
<evidence type="ECO:0000256" key="4">
    <source>
        <dbReference type="ARBA" id="ARBA00022679"/>
    </source>
</evidence>
<dbReference type="Gene3D" id="3.90.1150.10">
    <property type="entry name" value="Aspartate Aminotransferase, domain 1"/>
    <property type="match status" value="1"/>
</dbReference>
<organism evidence="7 8">
    <name type="scientific">Ideonella azotifigens</name>
    <dbReference type="NCBI Taxonomy" id="513160"/>
    <lineage>
        <taxon>Bacteria</taxon>
        <taxon>Pseudomonadati</taxon>
        <taxon>Pseudomonadota</taxon>
        <taxon>Betaproteobacteria</taxon>
        <taxon>Burkholderiales</taxon>
        <taxon>Sphaerotilaceae</taxon>
        <taxon>Ideonella</taxon>
    </lineage>
</organism>
<dbReference type="Gene3D" id="3.40.640.10">
    <property type="entry name" value="Type I PLP-dependent aspartate aminotransferase-like (Major domain)"/>
    <property type="match status" value="1"/>
</dbReference>
<feature type="binding site" evidence="6">
    <location>
        <position position="286"/>
    </location>
    <ligand>
        <name>N(2)-acetyl-L-ornithine</name>
        <dbReference type="ChEBI" id="CHEBI:57805"/>
    </ligand>
</feature>
<feature type="binding site" evidence="6">
    <location>
        <position position="287"/>
    </location>
    <ligand>
        <name>pyridoxal 5'-phosphate</name>
        <dbReference type="ChEBI" id="CHEBI:597326"/>
    </ligand>
</feature>
<keyword evidence="1 6" id="KW-0055">Arginine biosynthesis</keyword>
<comment type="cofactor">
    <cofactor evidence="6">
        <name>pyridoxal 5'-phosphate</name>
        <dbReference type="ChEBI" id="CHEBI:597326"/>
    </cofactor>
    <text evidence="6">Binds 1 pyridoxal phosphate per subunit.</text>
</comment>
<feature type="binding site" evidence="6">
    <location>
        <position position="141"/>
    </location>
    <ligand>
        <name>pyridoxal 5'-phosphate</name>
        <dbReference type="ChEBI" id="CHEBI:597326"/>
    </ligand>
</feature>
<keyword evidence="8" id="KW-1185">Reference proteome</keyword>
<feature type="binding site" evidence="6">
    <location>
        <begin position="109"/>
        <end position="110"/>
    </location>
    <ligand>
        <name>pyridoxal 5'-phosphate</name>
        <dbReference type="ChEBI" id="CHEBI:597326"/>
    </ligand>
</feature>
<evidence type="ECO:0000313" key="7">
    <source>
        <dbReference type="EMBL" id="GAA0753283.1"/>
    </source>
</evidence>
<evidence type="ECO:0000256" key="6">
    <source>
        <dbReference type="HAMAP-Rule" id="MF_01107"/>
    </source>
</evidence>
<dbReference type="InterPro" id="IPR049704">
    <property type="entry name" value="Aminotrans_3_PPA_site"/>
</dbReference>
<comment type="subcellular location">
    <subcellularLocation>
        <location evidence="6">Cytoplasm</location>
    </subcellularLocation>
</comment>
<dbReference type="NCBIfam" id="TIGR00707">
    <property type="entry name" value="argD"/>
    <property type="match status" value="1"/>
</dbReference>
<dbReference type="PANTHER" id="PTHR11986">
    <property type="entry name" value="AMINOTRANSFERASE CLASS III"/>
    <property type="match status" value="1"/>
</dbReference>
<gene>
    <name evidence="6" type="primary">argD</name>
    <name evidence="7" type="ORF">GCM10009107_28170</name>
</gene>
<dbReference type="Proteomes" id="UP001500279">
    <property type="component" value="Unassembled WGS sequence"/>
</dbReference>
<comment type="caution">
    <text evidence="7">The sequence shown here is derived from an EMBL/GenBank/DDBJ whole genome shotgun (WGS) entry which is preliminary data.</text>
</comment>
<dbReference type="NCBIfam" id="NF002325">
    <property type="entry name" value="PRK01278.1"/>
    <property type="match status" value="1"/>
</dbReference>
<dbReference type="SUPFAM" id="SSF53383">
    <property type="entry name" value="PLP-dependent transferases"/>
    <property type="match status" value="1"/>
</dbReference>
<dbReference type="EC" id="2.6.1.11" evidence="6"/>
<evidence type="ECO:0000256" key="1">
    <source>
        <dbReference type="ARBA" id="ARBA00022571"/>
    </source>
</evidence>
<name>A0ABN1K2Y2_9BURK</name>
<sequence length="401" mass="42444">MQIIEAKPPAWRNPPAALMQTYAPADVEFVAGRDARLWDAQGREYLDAVAGVGVSLLGHAHPALVAAIADQAGRVLHLSNLYHGAWAQQLAERLAAVSGMQRAFFGNSGAEANEAALKLARLHAHKRGIAQPLVVVMTQAFHGRTLATLSASASPVVREGYAPYVEGFLRLPFGDAQALADAQAEHGERIVAVLVEPVQGEGGVQVAPPGYLSALRTLCTRHGWLLMLDEVQTGLGRTGRWFAFQHEGVLPDVLTLAKGLAGGVPIGACLAAGEAAELFTPGSHASTFGGNPLACRAACTVLEVIEQQGLVANAAAQGEALLSGLREALADRPRVRELRGMGLMLGIELDAPCREIALRALQEHRLLVNVTRDNVIRLLPPLVLQRQEVQAIIDALAALTA</sequence>
<feature type="modified residue" description="N6-(pyridoxal phosphate)lysine" evidence="6">
    <location>
        <position position="258"/>
    </location>
</feature>
<keyword evidence="3 6" id="KW-0028">Amino-acid biosynthesis</keyword>
<dbReference type="InterPro" id="IPR015421">
    <property type="entry name" value="PyrdxlP-dep_Trfase_major"/>
</dbReference>
<dbReference type="RefSeq" id="WP_231013106.1">
    <property type="nucleotide sequence ID" value="NZ_BAAAEW010000018.1"/>
</dbReference>
<dbReference type="Pfam" id="PF00202">
    <property type="entry name" value="Aminotran_3"/>
    <property type="match status" value="1"/>
</dbReference>
<dbReference type="PROSITE" id="PS00600">
    <property type="entry name" value="AA_TRANSFER_CLASS_3"/>
    <property type="match status" value="1"/>
</dbReference>
<evidence type="ECO:0000313" key="8">
    <source>
        <dbReference type="Proteomes" id="UP001500279"/>
    </source>
</evidence>
<keyword evidence="5 6" id="KW-0663">Pyridoxal phosphate</keyword>
<evidence type="ECO:0000256" key="5">
    <source>
        <dbReference type="ARBA" id="ARBA00022898"/>
    </source>
</evidence>
<dbReference type="GO" id="GO:0008483">
    <property type="term" value="F:transaminase activity"/>
    <property type="evidence" value="ECO:0007669"/>
    <property type="project" value="UniProtKB-KW"/>
</dbReference>
<dbReference type="HAMAP" id="MF_01107">
    <property type="entry name" value="ArgD_aminotrans_3"/>
    <property type="match status" value="1"/>
</dbReference>
<dbReference type="PIRSF" id="PIRSF000521">
    <property type="entry name" value="Transaminase_4ab_Lys_Orn"/>
    <property type="match status" value="1"/>
</dbReference>
<dbReference type="InterPro" id="IPR050103">
    <property type="entry name" value="Class-III_PLP-dep_AT"/>
</dbReference>
<dbReference type="CDD" id="cd00610">
    <property type="entry name" value="OAT_like"/>
    <property type="match status" value="1"/>
</dbReference>
<evidence type="ECO:0000256" key="3">
    <source>
        <dbReference type="ARBA" id="ARBA00022605"/>
    </source>
</evidence>
<comment type="pathway">
    <text evidence="6">Amino-acid biosynthesis; L-arginine biosynthesis; N(2)-acetyl-L-ornithine from L-glutamate: step 4/4.</text>
</comment>
<evidence type="ECO:0000256" key="2">
    <source>
        <dbReference type="ARBA" id="ARBA00022576"/>
    </source>
</evidence>
<comment type="miscellaneous">
    <text evidence="6">May also have succinyldiaminopimelate aminotransferase activity, thus carrying out the corresponding step in lysine biosynthesis.</text>
</comment>
<protein>
    <recommendedName>
        <fullName evidence="6">Acetylornithine aminotransferase</fullName>
        <shortName evidence="6">ACOAT</shortName>
        <ecNumber evidence="6">2.6.1.11</ecNumber>
    </recommendedName>
</protein>
<comment type="subunit">
    <text evidence="6">Homodimer.</text>
</comment>
<dbReference type="EMBL" id="BAAAEW010000018">
    <property type="protein sequence ID" value="GAA0753283.1"/>
    <property type="molecule type" value="Genomic_DNA"/>
</dbReference>
<proteinExistence type="inferred from homology"/>
<comment type="similarity">
    <text evidence="6">Belongs to the class-III pyridoxal-phosphate-dependent aminotransferase family. ArgD subfamily.</text>
</comment>
<feature type="binding site" evidence="6">
    <location>
        <begin position="229"/>
        <end position="232"/>
    </location>
    <ligand>
        <name>pyridoxal 5'-phosphate</name>
        <dbReference type="ChEBI" id="CHEBI:597326"/>
    </ligand>
</feature>
<accession>A0ABN1K2Y2</accession>
<dbReference type="InterPro" id="IPR015422">
    <property type="entry name" value="PyrdxlP-dep_Trfase_small"/>
</dbReference>